<proteinExistence type="predicted"/>
<organism evidence="2 3">
    <name type="scientific">Streptomonospora nanhaiensis</name>
    <dbReference type="NCBI Taxonomy" id="1323731"/>
    <lineage>
        <taxon>Bacteria</taxon>
        <taxon>Bacillati</taxon>
        <taxon>Actinomycetota</taxon>
        <taxon>Actinomycetes</taxon>
        <taxon>Streptosporangiales</taxon>
        <taxon>Nocardiopsidaceae</taxon>
        <taxon>Streptomonospora</taxon>
    </lineage>
</organism>
<evidence type="ECO:0000256" key="1">
    <source>
        <dbReference type="SAM" id="MobiDB-lite"/>
    </source>
</evidence>
<comment type="caution">
    <text evidence="2">The sequence shown here is derived from an EMBL/GenBank/DDBJ whole genome shotgun (WGS) entry which is preliminary data.</text>
</comment>
<feature type="region of interest" description="Disordered" evidence="1">
    <location>
        <begin position="52"/>
        <end position="71"/>
    </location>
</feature>
<gene>
    <name evidence="2" type="ORF">HNR12_004478</name>
</gene>
<keyword evidence="3" id="KW-1185">Reference proteome</keyword>
<dbReference type="Gene3D" id="1.25.40.10">
    <property type="entry name" value="Tetratricopeptide repeat domain"/>
    <property type="match status" value="1"/>
</dbReference>
<dbReference type="AlphaFoldDB" id="A0A853BUM5"/>
<dbReference type="EMBL" id="JACCFO010000001">
    <property type="protein sequence ID" value="NYI98201.1"/>
    <property type="molecule type" value="Genomic_DNA"/>
</dbReference>
<feature type="compositionally biased region" description="Pro residues" evidence="1">
    <location>
        <begin position="58"/>
        <end position="71"/>
    </location>
</feature>
<accession>A0A853BUM5</accession>
<dbReference type="InterPro" id="IPR011990">
    <property type="entry name" value="TPR-like_helical_dom_sf"/>
</dbReference>
<sequence>MAEALATLRAAAAADPDSYEPHFWLAFGLKRLGDAEGAEEAIALAERLSGEELRSALEPPPPGWSGGAPPA</sequence>
<evidence type="ECO:0000313" key="3">
    <source>
        <dbReference type="Proteomes" id="UP000575985"/>
    </source>
</evidence>
<dbReference type="Proteomes" id="UP000575985">
    <property type="component" value="Unassembled WGS sequence"/>
</dbReference>
<dbReference type="RefSeq" id="WP_179769396.1">
    <property type="nucleotide sequence ID" value="NZ_JACCFO010000001.1"/>
</dbReference>
<evidence type="ECO:0000313" key="2">
    <source>
        <dbReference type="EMBL" id="NYI98201.1"/>
    </source>
</evidence>
<reference evidence="2 3" key="1">
    <citation type="submission" date="2020-07" db="EMBL/GenBank/DDBJ databases">
        <title>Sequencing the genomes of 1000 actinobacteria strains.</title>
        <authorList>
            <person name="Klenk H.-P."/>
        </authorList>
    </citation>
    <scope>NUCLEOTIDE SEQUENCE [LARGE SCALE GENOMIC DNA]</scope>
    <source>
        <strain evidence="2 3">DSM 45927</strain>
    </source>
</reference>
<dbReference type="SUPFAM" id="SSF48452">
    <property type="entry name" value="TPR-like"/>
    <property type="match status" value="1"/>
</dbReference>
<protein>
    <submittedName>
        <fullName evidence="2">Cytochrome c-type biogenesis protein CcmH/NrfG</fullName>
    </submittedName>
</protein>
<name>A0A853BUM5_9ACTN</name>